<dbReference type="EMBL" id="JACHGI010000002">
    <property type="protein sequence ID" value="MBB6465361.1"/>
    <property type="molecule type" value="Genomic_DNA"/>
</dbReference>
<feature type="non-terminal residue" evidence="2">
    <location>
        <position position="1"/>
    </location>
</feature>
<evidence type="ECO:0000256" key="1">
    <source>
        <dbReference type="SAM" id="MobiDB-lite"/>
    </source>
</evidence>
<gene>
    <name evidence="2" type="ORF">HNQ96_001219</name>
</gene>
<organism evidence="2 3">
    <name type="scientific">Aminobacter carboxidus</name>
    <dbReference type="NCBI Taxonomy" id="376165"/>
    <lineage>
        <taxon>Bacteria</taxon>
        <taxon>Pseudomonadati</taxon>
        <taxon>Pseudomonadota</taxon>
        <taxon>Alphaproteobacteria</taxon>
        <taxon>Hyphomicrobiales</taxon>
        <taxon>Phyllobacteriaceae</taxon>
        <taxon>Aminobacter</taxon>
    </lineage>
</organism>
<protein>
    <submittedName>
        <fullName evidence="2">Uncharacterized protein</fullName>
    </submittedName>
</protein>
<dbReference type="Proteomes" id="UP000532373">
    <property type="component" value="Unassembled WGS sequence"/>
</dbReference>
<evidence type="ECO:0000313" key="2">
    <source>
        <dbReference type="EMBL" id="MBB6465361.1"/>
    </source>
</evidence>
<evidence type="ECO:0000313" key="3">
    <source>
        <dbReference type="Proteomes" id="UP000532373"/>
    </source>
</evidence>
<reference evidence="2 3" key="1">
    <citation type="submission" date="2020-08" db="EMBL/GenBank/DDBJ databases">
        <title>Genomic Encyclopedia of Type Strains, Phase IV (KMG-IV): sequencing the most valuable type-strain genomes for metagenomic binning, comparative biology and taxonomic classification.</title>
        <authorList>
            <person name="Goeker M."/>
        </authorList>
    </citation>
    <scope>NUCLEOTIDE SEQUENCE [LARGE SCALE GENOMIC DNA]</scope>
    <source>
        <strain evidence="2 3">DSM 17454</strain>
    </source>
</reference>
<comment type="caution">
    <text evidence="2">The sequence shown here is derived from an EMBL/GenBank/DDBJ whole genome shotgun (WGS) entry which is preliminary data.</text>
</comment>
<dbReference type="AlphaFoldDB" id="A0A8E1WAY6"/>
<proteinExistence type="predicted"/>
<name>A0A8E1WAY6_9HYPH</name>
<sequence length="55" mass="6150">KPRSAVLSTTTRILTASFPHSIYTKPNTQDPRVSARRFAPAPPEDDEGTNARRNR</sequence>
<feature type="region of interest" description="Disordered" evidence="1">
    <location>
        <begin position="19"/>
        <end position="55"/>
    </location>
</feature>
<accession>A0A8E1WAY6</accession>